<evidence type="ECO:0000256" key="2">
    <source>
        <dbReference type="SAM" id="SignalP"/>
    </source>
</evidence>
<dbReference type="RefSeq" id="WP_090191543.1">
    <property type="nucleotide sequence ID" value="NZ_FOTF01000030.1"/>
</dbReference>
<protein>
    <recommendedName>
        <fullName evidence="5">DUF2796 domain-containing protein</fullName>
    </recommendedName>
</protein>
<proteinExistence type="predicted"/>
<accession>A0A1I4IVV1</accession>
<evidence type="ECO:0000256" key="1">
    <source>
        <dbReference type="SAM" id="MobiDB-lite"/>
    </source>
</evidence>
<name>A0A1I4IVV1_9RHOB</name>
<feature type="signal peptide" evidence="2">
    <location>
        <begin position="1"/>
        <end position="19"/>
    </location>
</feature>
<feature type="region of interest" description="Disordered" evidence="1">
    <location>
        <begin position="106"/>
        <end position="147"/>
    </location>
</feature>
<evidence type="ECO:0000313" key="4">
    <source>
        <dbReference type="Proteomes" id="UP000199550"/>
    </source>
</evidence>
<dbReference type="Pfam" id="PF10986">
    <property type="entry name" value="ZrgA"/>
    <property type="match status" value="1"/>
</dbReference>
<dbReference type="AlphaFoldDB" id="A0A1I4IVV1"/>
<dbReference type="OrthoDB" id="7346546at2"/>
<dbReference type="STRING" id="195913.SAMN04488004_1309"/>
<evidence type="ECO:0008006" key="5">
    <source>
        <dbReference type="Google" id="ProtNLM"/>
    </source>
</evidence>
<reference evidence="3 4" key="1">
    <citation type="submission" date="2016-10" db="EMBL/GenBank/DDBJ databases">
        <authorList>
            <person name="de Groot N.N."/>
        </authorList>
    </citation>
    <scope>NUCLEOTIDE SEQUENCE [LARGE SCALE GENOMIC DNA]</scope>
    <source>
        <strain evidence="3 4">DSM 16199</strain>
    </source>
</reference>
<dbReference type="Proteomes" id="UP000199550">
    <property type="component" value="Unassembled WGS sequence"/>
</dbReference>
<keyword evidence="4" id="KW-1185">Reference proteome</keyword>
<organism evidence="3 4">
    <name type="scientific">Loktanella salsilacus</name>
    <dbReference type="NCBI Taxonomy" id="195913"/>
    <lineage>
        <taxon>Bacteria</taxon>
        <taxon>Pseudomonadati</taxon>
        <taxon>Pseudomonadota</taxon>
        <taxon>Alphaproteobacteria</taxon>
        <taxon>Rhodobacterales</taxon>
        <taxon>Roseobacteraceae</taxon>
        <taxon>Loktanella</taxon>
    </lineage>
</organism>
<evidence type="ECO:0000313" key="3">
    <source>
        <dbReference type="EMBL" id="SFL58489.1"/>
    </source>
</evidence>
<feature type="compositionally biased region" description="Basic and acidic residues" evidence="1">
    <location>
        <begin position="113"/>
        <end position="147"/>
    </location>
</feature>
<keyword evidence="2" id="KW-0732">Signal</keyword>
<dbReference type="InterPro" id="IPR021253">
    <property type="entry name" value="ZrgA-like"/>
</dbReference>
<sequence length="209" mass="22257">MKTLATVILASCIAVPAHAQETRELGTHVHGVSTLQVAVEDGTLSLDLTSPGLDIVGFEYAASTDADKDAVAMAVGRLLKPDDIVTLPDAAGCRLAAASAHLHFGDDHDEDHDDHAAEHNDHAAEHDDHDDHADTEHAEDADHKDEGAKHSAFHATYTYSCDAPDALTSLSLPFFDQFANAQEIEAEYVTATGAGRTEISRDVAQLDLN</sequence>
<gene>
    <name evidence="3" type="ORF">SAMN04488004_1309</name>
</gene>
<dbReference type="EMBL" id="FOTF01000030">
    <property type="protein sequence ID" value="SFL58489.1"/>
    <property type="molecule type" value="Genomic_DNA"/>
</dbReference>
<feature type="chain" id="PRO_5011595528" description="DUF2796 domain-containing protein" evidence="2">
    <location>
        <begin position="20"/>
        <end position="209"/>
    </location>
</feature>